<keyword evidence="4" id="KW-1185">Reference proteome</keyword>
<evidence type="ECO:0000313" key="4">
    <source>
        <dbReference type="Proteomes" id="UP001054945"/>
    </source>
</evidence>
<keyword evidence="2" id="KW-0472">Membrane</keyword>
<feature type="transmembrane region" description="Helical" evidence="2">
    <location>
        <begin position="54"/>
        <end position="75"/>
    </location>
</feature>
<dbReference type="Proteomes" id="UP001054945">
    <property type="component" value="Unassembled WGS sequence"/>
</dbReference>
<gene>
    <name evidence="3" type="ORF">CEXT_184471</name>
</gene>
<feature type="region of interest" description="Disordered" evidence="1">
    <location>
        <begin position="1"/>
        <end position="27"/>
    </location>
</feature>
<comment type="caution">
    <text evidence="3">The sequence shown here is derived from an EMBL/GenBank/DDBJ whole genome shotgun (WGS) entry which is preliminary data.</text>
</comment>
<dbReference type="AlphaFoldDB" id="A0AAV4VPN7"/>
<evidence type="ECO:0000256" key="2">
    <source>
        <dbReference type="SAM" id="Phobius"/>
    </source>
</evidence>
<proteinExistence type="predicted"/>
<feature type="compositionally biased region" description="Basic and acidic residues" evidence="1">
    <location>
        <begin position="12"/>
        <end position="25"/>
    </location>
</feature>
<name>A0AAV4VPN7_CAEEX</name>
<accession>A0AAV4VPN7</accession>
<feature type="transmembrane region" description="Helical" evidence="2">
    <location>
        <begin position="81"/>
        <end position="98"/>
    </location>
</feature>
<evidence type="ECO:0000256" key="1">
    <source>
        <dbReference type="SAM" id="MobiDB-lite"/>
    </source>
</evidence>
<dbReference type="EMBL" id="BPLR01014926">
    <property type="protein sequence ID" value="GIY72287.1"/>
    <property type="molecule type" value="Genomic_DNA"/>
</dbReference>
<sequence>MPEGNYDQMNEDSAKKSTSDVKSSERINVNPLAQSTDEVLESSSYAKECYHRMCIGQIIALIFVCMLAFIIMEVFNADVNYGYTFLGTGVFCIMMTFLTKRGAFVKGFAPHNVTRRSTCENRTVYGTTLISQGMNNMGFESTVQEPQGVTESSLSFQPTPVAVKERSLFAISNLDQIYRTRSKAYTILPHFRCKYSQEERFFQLMIRTTTVTMSIIQ</sequence>
<evidence type="ECO:0008006" key="5">
    <source>
        <dbReference type="Google" id="ProtNLM"/>
    </source>
</evidence>
<keyword evidence="2" id="KW-1133">Transmembrane helix</keyword>
<organism evidence="3 4">
    <name type="scientific">Caerostris extrusa</name>
    <name type="common">Bark spider</name>
    <name type="synonym">Caerostris bankana</name>
    <dbReference type="NCBI Taxonomy" id="172846"/>
    <lineage>
        <taxon>Eukaryota</taxon>
        <taxon>Metazoa</taxon>
        <taxon>Ecdysozoa</taxon>
        <taxon>Arthropoda</taxon>
        <taxon>Chelicerata</taxon>
        <taxon>Arachnida</taxon>
        <taxon>Araneae</taxon>
        <taxon>Araneomorphae</taxon>
        <taxon>Entelegynae</taxon>
        <taxon>Araneoidea</taxon>
        <taxon>Araneidae</taxon>
        <taxon>Caerostris</taxon>
    </lineage>
</organism>
<keyword evidence="2" id="KW-0812">Transmembrane</keyword>
<protein>
    <recommendedName>
        <fullName evidence="5">Transmembrane protein</fullName>
    </recommendedName>
</protein>
<reference evidence="3 4" key="1">
    <citation type="submission" date="2021-06" db="EMBL/GenBank/DDBJ databases">
        <title>Caerostris extrusa draft genome.</title>
        <authorList>
            <person name="Kono N."/>
            <person name="Arakawa K."/>
        </authorList>
    </citation>
    <scope>NUCLEOTIDE SEQUENCE [LARGE SCALE GENOMIC DNA]</scope>
</reference>
<evidence type="ECO:0000313" key="3">
    <source>
        <dbReference type="EMBL" id="GIY72287.1"/>
    </source>
</evidence>